<name>A0AAD9VHK8_9HYME</name>
<reference evidence="2" key="1">
    <citation type="submission" date="2021-08" db="EMBL/GenBank/DDBJ databases">
        <authorList>
            <person name="Misof B."/>
            <person name="Oliver O."/>
            <person name="Podsiadlowski L."/>
            <person name="Donath A."/>
            <person name="Peters R."/>
            <person name="Mayer C."/>
            <person name="Rust J."/>
            <person name="Gunkel S."/>
            <person name="Lesny P."/>
            <person name="Martin S."/>
            <person name="Oeyen J.P."/>
            <person name="Petersen M."/>
            <person name="Panagiotis P."/>
            <person name="Wilbrandt J."/>
            <person name="Tanja T."/>
        </authorList>
    </citation>
    <scope>NUCLEOTIDE SEQUENCE</scope>
    <source>
        <strain evidence="2">GBR_01_08_01A</strain>
        <tissue evidence="2">Thorax + abdomen</tissue>
    </source>
</reference>
<organism evidence="2 3">
    <name type="scientific">Odynerus spinipes</name>
    <dbReference type="NCBI Taxonomy" id="1348599"/>
    <lineage>
        <taxon>Eukaryota</taxon>
        <taxon>Metazoa</taxon>
        <taxon>Ecdysozoa</taxon>
        <taxon>Arthropoda</taxon>
        <taxon>Hexapoda</taxon>
        <taxon>Insecta</taxon>
        <taxon>Pterygota</taxon>
        <taxon>Neoptera</taxon>
        <taxon>Endopterygota</taxon>
        <taxon>Hymenoptera</taxon>
        <taxon>Apocrita</taxon>
        <taxon>Aculeata</taxon>
        <taxon>Vespoidea</taxon>
        <taxon>Vespidae</taxon>
        <taxon>Eumeninae</taxon>
        <taxon>Odynerus</taxon>
    </lineage>
</organism>
<feature type="non-terminal residue" evidence="2">
    <location>
        <position position="101"/>
    </location>
</feature>
<reference evidence="2" key="2">
    <citation type="journal article" date="2023" name="Commun. Biol.">
        <title>Intrasexual cuticular hydrocarbon dimorphism in a wasp sheds light on hydrocarbon biosynthesis genes in Hymenoptera.</title>
        <authorList>
            <person name="Moris V.C."/>
            <person name="Podsiadlowski L."/>
            <person name="Martin S."/>
            <person name="Oeyen J.P."/>
            <person name="Donath A."/>
            <person name="Petersen M."/>
            <person name="Wilbrandt J."/>
            <person name="Misof B."/>
            <person name="Liedtke D."/>
            <person name="Thamm M."/>
            <person name="Scheiner R."/>
            <person name="Schmitt T."/>
            <person name="Niehuis O."/>
        </authorList>
    </citation>
    <scope>NUCLEOTIDE SEQUENCE</scope>
    <source>
        <strain evidence="2">GBR_01_08_01A</strain>
    </source>
</reference>
<evidence type="ECO:0000313" key="2">
    <source>
        <dbReference type="EMBL" id="KAK2574878.1"/>
    </source>
</evidence>
<evidence type="ECO:0000313" key="3">
    <source>
        <dbReference type="Proteomes" id="UP001258017"/>
    </source>
</evidence>
<keyword evidence="3" id="KW-1185">Reference proteome</keyword>
<dbReference type="Proteomes" id="UP001258017">
    <property type="component" value="Unassembled WGS sequence"/>
</dbReference>
<dbReference type="EMBL" id="JAIFRP010004565">
    <property type="protein sequence ID" value="KAK2574878.1"/>
    <property type="molecule type" value="Genomic_DNA"/>
</dbReference>
<gene>
    <name evidence="2" type="ORF">KPH14_012925</name>
</gene>
<feature type="region of interest" description="Disordered" evidence="1">
    <location>
        <begin position="1"/>
        <end position="61"/>
    </location>
</feature>
<evidence type="ECO:0000256" key="1">
    <source>
        <dbReference type="SAM" id="MobiDB-lite"/>
    </source>
</evidence>
<dbReference type="AlphaFoldDB" id="A0AAD9VHK8"/>
<comment type="caution">
    <text evidence="2">The sequence shown here is derived from an EMBL/GenBank/DDBJ whole genome shotgun (WGS) entry which is preliminary data.</text>
</comment>
<sequence>MKRTRKEPHKITVPTKNRYDPLAEMETDEYKDDGSNTASDDSDNAIEITNPPKPRKPPPLVVHGQIEEHTTFLRMLTDMLKEKFHIKYHKEFTEVFTTNQS</sequence>
<accession>A0AAD9VHK8</accession>
<protein>
    <submittedName>
        <fullName evidence="2">Uncharacterized protein</fullName>
    </submittedName>
</protein>
<proteinExistence type="predicted"/>